<feature type="transmembrane region" description="Helical" evidence="10">
    <location>
        <begin position="260"/>
        <end position="279"/>
    </location>
</feature>
<dbReference type="PANTHER" id="PTHR21137:SF35">
    <property type="entry name" value="ODORANT RECEPTOR 19A-RELATED"/>
    <property type="match status" value="1"/>
</dbReference>
<evidence type="ECO:0000256" key="9">
    <source>
        <dbReference type="ARBA" id="ARBA00023224"/>
    </source>
</evidence>
<dbReference type="GO" id="GO:0004984">
    <property type="term" value="F:olfactory receptor activity"/>
    <property type="evidence" value="ECO:0007669"/>
    <property type="project" value="InterPro"/>
</dbReference>
<name>A0A6A4JHV9_APOLU</name>
<dbReference type="GO" id="GO:0007165">
    <property type="term" value="P:signal transduction"/>
    <property type="evidence" value="ECO:0007669"/>
    <property type="project" value="UniProtKB-KW"/>
</dbReference>
<feature type="transmembrane region" description="Helical" evidence="10">
    <location>
        <begin position="193"/>
        <end position="212"/>
    </location>
</feature>
<evidence type="ECO:0000256" key="2">
    <source>
        <dbReference type="ARBA" id="ARBA00022475"/>
    </source>
</evidence>
<feature type="transmembrane region" description="Helical" evidence="10">
    <location>
        <begin position="285"/>
        <end position="303"/>
    </location>
</feature>
<keyword evidence="2" id="KW-1003">Cell membrane</keyword>
<evidence type="ECO:0000256" key="3">
    <source>
        <dbReference type="ARBA" id="ARBA00022606"/>
    </source>
</evidence>
<feature type="transmembrane region" description="Helical" evidence="10">
    <location>
        <begin position="37"/>
        <end position="58"/>
    </location>
</feature>
<evidence type="ECO:0000256" key="1">
    <source>
        <dbReference type="ARBA" id="ARBA00004651"/>
    </source>
</evidence>
<keyword evidence="9 10" id="KW-0807">Transducer</keyword>
<feature type="transmembrane region" description="Helical" evidence="10">
    <location>
        <begin position="121"/>
        <end position="139"/>
    </location>
</feature>
<dbReference type="Pfam" id="PF02949">
    <property type="entry name" value="7tm_6"/>
    <property type="match status" value="1"/>
</dbReference>
<dbReference type="OrthoDB" id="6605913at2759"/>
<evidence type="ECO:0000256" key="7">
    <source>
        <dbReference type="ARBA" id="ARBA00023136"/>
    </source>
</evidence>
<accession>A0A6A4JHV9</accession>
<reference evidence="11" key="1">
    <citation type="journal article" date="2021" name="Mol. Ecol. Resour.">
        <title>Apolygus lucorum genome provides insights into omnivorousness and mesophyll feeding.</title>
        <authorList>
            <person name="Liu Y."/>
            <person name="Liu H."/>
            <person name="Wang H."/>
            <person name="Huang T."/>
            <person name="Liu B."/>
            <person name="Yang B."/>
            <person name="Yin L."/>
            <person name="Li B."/>
            <person name="Zhang Y."/>
            <person name="Zhang S."/>
            <person name="Jiang F."/>
            <person name="Zhang X."/>
            <person name="Ren Y."/>
            <person name="Wang B."/>
            <person name="Wang S."/>
            <person name="Lu Y."/>
            <person name="Wu K."/>
            <person name="Fan W."/>
            <person name="Wang G."/>
        </authorList>
    </citation>
    <scope>NUCLEOTIDE SEQUENCE</scope>
    <source>
        <strain evidence="11">12Hb</strain>
    </source>
</reference>
<keyword evidence="5 10" id="KW-0552">Olfaction</keyword>
<keyword evidence="12" id="KW-1185">Reference proteome</keyword>
<dbReference type="Proteomes" id="UP000466442">
    <property type="component" value="Unassembled WGS sequence"/>
</dbReference>
<comment type="caution">
    <text evidence="11">The sequence shown here is derived from an EMBL/GenBank/DDBJ whole genome shotgun (WGS) entry which is preliminary data.</text>
</comment>
<keyword evidence="4 10" id="KW-0812">Transmembrane</keyword>
<gene>
    <name evidence="11" type="ORF">GE061_015544</name>
</gene>
<evidence type="ECO:0000256" key="5">
    <source>
        <dbReference type="ARBA" id="ARBA00022725"/>
    </source>
</evidence>
<dbReference type="GO" id="GO:0005886">
    <property type="term" value="C:plasma membrane"/>
    <property type="evidence" value="ECO:0007669"/>
    <property type="project" value="UniProtKB-SubCell"/>
</dbReference>
<evidence type="ECO:0000313" key="12">
    <source>
        <dbReference type="Proteomes" id="UP000466442"/>
    </source>
</evidence>
<dbReference type="GO" id="GO:0005549">
    <property type="term" value="F:odorant binding"/>
    <property type="evidence" value="ECO:0007669"/>
    <property type="project" value="InterPro"/>
</dbReference>
<protein>
    <recommendedName>
        <fullName evidence="10">Odorant receptor</fullName>
    </recommendedName>
</protein>
<dbReference type="InterPro" id="IPR004117">
    <property type="entry name" value="7tm6_olfct_rcpt"/>
</dbReference>
<proteinExistence type="inferred from homology"/>
<comment type="subcellular location">
    <subcellularLocation>
        <location evidence="1 10">Cell membrane</location>
        <topology evidence="1 10">Multi-pass membrane protein</topology>
    </subcellularLocation>
</comment>
<keyword evidence="8 10" id="KW-0675">Receptor</keyword>
<organism evidence="11 12">
    <name type="scientific">Apolygus lucorum</name>
    <name type="common">Small green plant bug</name>
    <name type="synonym">Lygocoris lucorum</name>
    <dbReference type="NCBI Taxonomy" id="248454"/>
    <lineage>
        <taxon>Eukaryota</taxon>
        <taxon>Metazoa</taxon>
        <taxon>Ecdysozoa</taxon>
        <taxon>Arthropoda</taxon>
        <taxon>Hexapoda</taxon>
        <taxon>Insecta</taxon>
        <taxon>Pterygota</taxon>
        <taxon>Neoptera</taxon>
        <taxon>Paraneoptera</taxon>
        <taxon>Hemiptera</taxon>
        <taxon>Heteroptera</taxon>
        <taxon>Panheteroptera</taxon>
        <taxon>Cimicomorpha</taxon>
        <taxon>Miridae</taxon>
        <taxon>Mirini</taxon>
        <taxon>Apolygus</taxon>
    </lineage>
</organism>
<comment type="caution">
    <text evidence="10">Lacks conserved residue(s) required for the propagation of feature annotation.</text>
</comment>
<keyword evidence="7 10" id="KW-0472">Membrane</keyword>
<sequence>MARTDLSDVVQLLQFTGHYFSFKGSRREKTYETLQKLRVVFMVICNPFTLSSLFIGGLKKSMGVELFFGLMGFLTAMQHVYAYRHRKTTEDIIRSILEIRRKYQQGSDIEFQQNTRAIWKVVYIYFSAMTSLLVFYITIPKFVDILYGILWDDPVALRLPQSMDAYLDEHQHRNLKYATVALVSSSWSFVSTYSHFGLDTLLSLVGFYYSSLVKTFCNRLKLNTHLTSKELEGHIKILAAHHHELFKLSLKMRSIFGCPYAMQNNFGAFCIVSLVYALLSDDSSGLLIKVANLFNLMILAGMLTSTSYIGQHVTNEISAIFDALYDLPWYELSPSNRKYLVTMICVARDPFTIHFHGRAPLNLANFMAILNTSYSYFMFMRSTL</sequence>
<comment type="similarity">
    <text evidence="10">Belongs to the insect chemoreceptor superfamily. Heteromeric odorant receptor channel (TC 1.A.69) family.</text>
</comment>
<feature type="transmembrane region" description="Helical" evidence="10">
    <location>
        <begin position="64"/>
        <end position="83"/>
    </location>
</feature>
<dbReference type="PANTHER" id="PTHR21137">
    <property type="entry name" value="ODORANT RECEPTOR"/>
    <property type="match status" value="1"/>
</dbReference>
<evidence type="ECO:0000256" key="10">
    <source>
        <dbReference type="RuleBase" id="RU351113"/>
    </source>
</evidence>
<evidence type="ECO:0000256" key="8">
    <source>
        <dbReference type="ARBA" id="ARBA00023170"/>
    </source>
</evidence>
<evidence type="ECO:0000256" key="6">
    <source>
        <dbReference type="ARBA" id="ARBA00022989"/>
    </source>
</evidence>
<keyword evidence="3 10" id="KW-0716">Sensory transduction</keyword>
<evidence type="ECO:0000256" key="4">
    <source>
        <dbReference type="ARBA" id="ARBA00022692"/>
    </source>
</evidence>
<keyword evidence="6 10" id="KW-1133">Transmembrane helix</keyword>
<dbReference type="AlphaFoldDB" id="A0A6A4JHV9"/>
<evidence type="ECO:0000313" key="11">
    <source>
        <dbReference type="EMBL" id="KAF6209794.1"/>
    </source>
</evidence>
<dbReference type="EMBL" id="WIXP02000006">
    <property type="protein sequence ID" value="KAF6209794.1"/>
    <property type="molecule type" value="Genomic_DNA"/>
</dbReference>